<dbReference type="Proteomes" id="UP000466785">
    <property type="component" value="Chromosome"/>
</dbReference>
<evidence type="ECO:0000313" key="3">
    <source>
        <dbReference type="Proteomes" id="UP000466785"/>
    </source>
</evidence>
<keyword evidence="1" id="KW-0472">Membrane</keyword>
<proteinExistence type="predicted"/>
<evidence type="ECO:0000256" key="1">
    <source>
        <dbReference type="SAM" id="Phobius"/>
    </source>
</evidence>
<keyword evidence="3" id="KW-1185">Reference proteome</keyword>
<name>A0A6N4VI72_9MYCO</name>
<gene>
    <name evidence="2" type="ORF">MPOR_53400</name>
</gene>
<protein>
    <submittedName>
        <fullName evidence="2">Uncharacterized protein</fullName>
    </submittedName>
</protein>
<sequence>MTASVRTVRRSLFGVFAGGLLAFGSAAIVAPVANFEPAPAYVYTTSVSGQTD</sequence>
<keyword evidence="1" id="KW-0812">Transmembrane</keyword>
<organism evidence="2 3">
    <name type="scientific">Mycolicibacterium poriferae</name>
    <dbReference type="NCBI Taxonomy" id="39694"/>
    <lineage>
        <taxon>Bacteria</taxon>
        <taxon>Bacillati</taxon>
        <taxon>Actinomycetota</taxon>
        <taxon>Actinomycetes</taxon>
        <taxon>Mycobacteriales</taxon>
        <taxon>Mycobacteriaceae</taxon>
        <taxon>Mycolicibacterium</taxon>
    </lineage>
</organism>
<reference evidence="2 3" key="1">
    <citation type="journal article" date="2019" name="Emerg. Microbes Infect.">
        <title>Comprehensive subspecies identification of 175 nontuberculous mycobacteria species based on 7547 genomic profiles.</title>
        <authorList>
            <person name="Matsumoto Y."/>
            <person name="Kinjo T."/>
            <person name="Motooka D."/>
            <person name="Nabeya D."/>
            <person name="Jung N."/>
            <person name="Uechi K."/>
            <person name="Horii T."/>
            <person name="Iida T."/>
            <person name="Fujita J."/>
            <person name="Nakamura S."/>
        </authorList>
    </citation>
    <scope>NUCLEOTIDE SEQUENCE [LARGE SCALE GENOMIC DNA]</scope>
    <source>
        <strain evidence="2 3">JCM 12603</strain>
    </source>
</reference>
<feature type="transmembrane region" description="Helical" evidence="1">
    <location>
        <begin position="12"/>
        <end position="33"/>
    </location>
</feature>
<accession>A0A6N4VI72</accession>
<evidence type="ECO:0000313" key="2">
    <source>
        <dbReference type="EMBL" id="BBX54314.1"/>
    </source>
</evidence>
<dbReference type="RefSeq" id="WP_372512024.1">
    <property type="nucleotide sequence ID" value="NZ_AP022570.1"/>
</dbReference>
<dbReference type="EMBL" id="AP022570">
    <property type="protein sequence ID" value="BBX54314.1"/>
    <property type="molecule type" value="Genomic_DNA"/>
</dbReference>
<keyword evidence="1" id="KW-1133">Transmembrane helix</keyword>
<dbReference type="KEGG" id="mpof:MPOR_53400"/>
<dbReference type="AlphaFoldDB" id="A0A6N4VI72"/>